<comment type="similarity">
    <text evidence="2">Belongs to the GMC oxidoreductase family.</text>
</comment>
<sequence>MGADVIVVGGGTAGCVLAARLSEEEACSVVLVESGPDYPTLDELPADVADASEPTVGHDWGYQAEADSLDRRISLPRARLIGGCSATNGCFALRGAPADYDRWHELGNPGWSFAEVLPFFRRLESDLDFADQWHGADGPIPIRRHPVDELNPIQRAFIDAAVQAGHAYVADHNRPGALGVGPTPRNVRDGLRMSTAVAYLSAARHRPNLTIRSGVTIGWVRIADGVAVGVRSTTGELIEADRVVLAAGSYASPAILARSGIGSAARLSRLGIDVVADLPAVGEHLIDHPIVAVDLPTRPADGPRFQAIATLAPTSAGPPDLHLFTAGPFPVERDVSEAGAVFGIVAGLIAPRSRGSVRLRSADPDDPPLIDVAHLRHPDDLARMVEAIVEARRIARTEPLAALVTGAELAPGPTVADDDHTAIADSVRARVASYHHPVGTCRMGPDPDHDAVVDAQGRVYGVDRLWVADASVMPAIPAAGTNLPTIMLAERISTWLRTPSGTP</sequence>
<dbReference type="Pfam" id="PF00732">
    <property type="entry name" value="GMC_oxred_N"/>
    <property type="match status" value="1"/>
</dbReference>
<evidence type="ECO:0000256" key="2">
    <source>
        <dbReference type="ARBA" id="ARBA00010790"/>
    </source>
</evidence>
<proteinExistence type="inferred from homology"/>
<dbReference type="InterPro" id="IPR007867">
    <property type="entry name" value="GMC_OxRtase_C"/>
</dbReference>
<dbReference type="Gene3D" id="3.30.410.40">
    <property type="match status" value="1"/>
</dbReference>
<evidence type="ECO:0000256" key="1">
    <source>
        <dbReference type="ARBA" id="ARBA00001974"/>
    </source>
</evidence>
<dbReference type="PROSITE" id="PS00624">
    <property type="entry name" value="GMC_OXRED_2"/>
    <property type="match status" value="1"/>
</dbReference>
<dbReference type="InterPro" id="IPR000172">
    <property type="entry name" value="GMC_OxRdtase_N"/>
</dbReference>
<gene>
    <name evidence="6" type="ORF">GCM10009554_23070</name>
</gene>
<evidence type="ECO:0000313" key="7">
    <source>
        <dbReference type="Proteomes" id="UP001500542"/>
    </source>
</evidence>
<evidence type="ECO:0000259" key="5">
    <source>
        <dbReference type="PROSITE" id="PS00624"/>
    </source>
</evidence>
<keyword evidence="7" id="KW-1185">Reference proteome</keyword>
<dbReference type="EMBL" id="BAAAHK010000005">
    <property type="protein sequence ID" value="GAA0935904.1"/>
    <property type="molecule type" value="Genomic_DNA"/>
</dbReference>
<evidence type="ECO:0000313" key="6">
    <source>
        <dbReference type="EMBL" id="GAA0935904.1"/>
    </source>
</evidence>
<evidence type="ECO:0000256" key="3">
    <source>
        <dbReference type="ARBA" id="ARBA00022630"/>
    </source>
</evidence>
<comment type="cofactor">
    <cofactor evidence="1">
        <name>FAD</name>
        <dbReference type="ChEBI" id="CHEBI:57692"/>
    </cofactor>
</comment>
<dbReference type="SUPFAM" id="SSF54373">
    <property type="entry name" value="FAD-linked reductases, C-terminal domain"/>
    <property type="match status" value="1"/>
</dbReference>
<dbReference type="InterPro" id="IPR012132">
    <property type="entry name" value="GMC_OxRdtase"/>
</dbReference>
<keyword evidence="4" id="KW-0274">FAD</keyword>
<name>A0ABP4AFN6_9ACTN</name>
<dbReference type="PIRSF" id="PIRSF000137">
    <property type="entry name" value="Alcohol_oxidase"/>
    <property type="match status" value="1"/>
</dbReference>
<dbReference type="Proteomes" id="UP001500542">
    <property type="component" value="Unassembled WGS sequence"/>
</dbReference>
<organism evidence="6 7">
    <name type="scientific">Kribbella koreensis</name>
    <dbReference type="NCBI Taxonomy" id="57909"/>
    <lineage>
        <taxon>Bacteria</taxon>
        <taxon>Bacillati</taxon>
        <taxon>Actinomycetota</taxon>
        <taxon>Actinomycetes</taxon>
        <taxon>Propionibacteriales</taxon>
        <taxon>Kribbellaceae</taxon>
        <taxon>Kribbella</taxon>
    </lineage>
</organism>
<dbReference type="Pfam" id="PF05199">
    <property type="entry name" value="GMC_oxred_C"/>
    <property type="match status" value="1"/>
</dbReference>
<feature type="domain" description="Glucose-methanol-choline oxidoreductase N-terminal" evidence="5">
    <location>
        <begin position="248"/>
        <end position="262"/>
    </location>
</feature>
<dbReference type="Gene3D" id="3.50.50.60">
    <property type="entry name" value="FAD/NAD(P)-binding domain"/>
    <property type="match status" value="1"/>
</dbReference>
<keyword evidence="3" id="KW-0285">Flavoprotein</keyword>
<comment type="caution">
    <text evidence="6">The sequence shown here is derived from an EMBL/GenBank/DDBJ whole genome shotgun (WGS) entry which is preliminary data.</text>
</comment>
<evidence type="ECO:0000256" key="4">
    <source>
        <dbReference type="ARBA" id="ARBA00022827"/>
    </source>
</evidence>
<dbReference type="SUPFAM" id="SSF51905">
    <property type="entry name" value="FAD/NAD(P)-binding domain"/>
    <property type="match status" value="1"/>
</dbReference>
<dbReference type="PANTHER" id="PTHR11552:SF147">
    <property type="entry name" value="CHOLINE DEHYDROGENASE, MITOCHONDRIAL"/>
    <property type="match status" value="1"/>
</dbReference>
<dbReference type="InterPro" id="IPR036188">
    <property type="entry name" value="FAD/NAD-bd_sf"/>
</dbReference>
<protein>
    <submittedName>
        <fullName evidence="6">GMC family oxidoreductase N-terminal domain-containing protein</fullName>
    </submittedName>
</protein>
<reference evidence="7" key="1">
    <citation type="journal article" date="2019" name="Int. J. Syst. Evol. Microbiol.">
        <title>The Global Catalogue of Microorganisms (GCM) 10K type strain sequencing project: providing services to taxonomists for standard genome sequencing and annotation.</title>
        <authorList>
            <consortium name="The Broad Institute Genomics Platform"/>
            <consortium name="The Broad Institute Genome Sequencing Center for Infectious Disease"/>
            <person name="Wu L."/>
            <person name="Ma J."/>
        </authorList>
    </citation>
    <scope>NUCLEOTIDE SEQUENCE [LARGE SCALE GENOMIC DNA]</scope>
    <source>
        <strain evidence="7">JCM 10977</strain>
    </source>
</reference>
<dbReference type="PANTHER" id="PTHR11552">
    <property type="entry name" value="GLUCOSE-METHANOL-CHOLINE GMC OXIDOREDUCTASE"/>
    <property type="match status" value="1"/>
</dbReference>
<accession>A0ABP4AFN6</accession>
<dbReference type="RefSeq" id="WP_343967854.1">
    <property type="nucleotide sequence ID" value="NZ_BAAAHK010000005.1"/>
</dbReference>